<evidence type="ECO:0000256" key="8">
    <source>
        <dbReference type="SAM" id="MobiDB-lite"/>
    </source>
</evidence>
<feature type="compositionally biased region" description="Basic and acidic residues" evidence="8">
    <location>
        <begin position="62"/>
        <end position="77"/>
    </location>
</feature>
<dbReference type="VEuPathDB" id="VectorBase:LDEU013286"/>
<dbReference type="GO" id="GO:0006508">
    <property type="term" value="P:proteolysis"/>
    <property type="evidence" value="ECO:0007669"/>
    <property type="project" value="UniProtKB-KW"/>
</dbReference>
<dbReference type="InterPro" id="IPR053134">
    <property type="entry name" value="RNA-dir_DNA_polymerase"/>
</dbReference>
<organism evidence="10 11">
    <name type="scientific">Leptotrombidium deliense</name>
    <dbReference type="NCBI Taxonomy" id="299467"/>
    <lineage>
        <taxon>Eukaryota</taxon>
        <taxon>Metazoa</taxon>
        <taxon>Ecdysozoa</taxon>
        <taxon>Arthropoda</taxon>
        <taxon>Chelicerata</taxon>
        <taxon>Arachnida</taxon>
        <taxon>Acari</taxon>
        <taxon>Acariformes</taxon>
        <taxon>Trombidiformes</taxon>
        <taxon>Prostigmata</taxon>
        <taxon>Anystina</taxon>
        <taxon>Parasitengona</taxon>
        <taxon>Trombiculoidea</taxon>
        <taxon>Trombiculidae</taxon>
        <taxon>Leptotrombidium</taxon>
    </lineage>
</organism>
<evidence type="ECO:0000256" key="4">
    <source>
        <dbReference type="ARBA" id="ARBA00022722"/>
    </source>
</evidence>
<dbReference type="CDD" id="cd01647">
    <property type="entry name" value="RT_LTR"/>
    <property type="match status" value="1"/>
</dbReference>
<dbReference type="SUPFAM" id="SSF56672">
    <property type="entry name" value="DNA/RNA polymerases"/>
    <property type="match status" value="1"/>
</dbReference>
<feature type="non-terminal residue" evidence="10">
    <location>
        <position position="1"/>
    </location>
</feature>
<sequence>VMVCKTISSVKDIVLPKGAKIGFGSTFFDEQLCTFSDDSKSNHNSKNNHDSNYNHSKFNHNSKIDHNSKNNQDSKSDHVLKSNIGEQLTEEQKERLIHLLRKSSDIFSKSSFDLGKTNVLKHSIDTGNNEPIRQTPYRKSYKEREELRKEVDKLLQHNLIRESTSPWGAPVVLVRKRDGSWRFCVDWRKLNKATRKDVHPLPRIDDNLDRLADATTFSTIDLTSGYFQVELEEKDKEKTAFVTPDGHFEFNVLGMGFCNAPATFQKLMYKVLGNLMWQICTA</sequence>
<evidence type="ECO:0000256" key="5">
    <source>
        <dbReference type="ARBA" id="ARBA00022759"/>
    </source>
</evidence>
<dbReference type="EMBL" id="NCKV01034879">
    <property type="protein sequence ID" value="RWS18754.1"/>
    <property type="molecule type" value="Genomic_DNA"/>
</dbReference>
<evidence type="ECO:0000259" key="9">
    <source>
        <dbReference type="Pfam" id="PF00078"/>
    </source>
</evidence>
<dbReference type="FunFam" id="3.10.10.10:FF:000002">
    <property type="entry name" value="Retrovirus-related Pol polyprotein from transposon 17.6-like protein"/>
    <property type="match status" value="1"/>
</dbReference>
<dbReference type="InterPro" id="IPR043128">
    <property type="entry name" value="Rev_trsase/Diguanyl_cyclase"/>
</dbReference>
<evidence type="ECO:0000256" key="3">
    <source>
        <dbReference type="ARBA" id="ARBA00022695"/>
    </source>
</evidence>
<keyword evidence="5" id="KW-0255">Endonuclease</keyword>
<evidence type="ECO:0000313" key="10">
    <source>
        <dbReference type="EMBL" id="RWS18754.1"/>
    </source>
</evidence>
<dbReference type="InterPro" id="IPR043502">
    <property type="entry name" value="DNA/RNA_pol_sf"/>
</dbReference>
<dbReference type="GO" id="GO:0004519">
    <property type="term" value="F:endonuclease activity"/>
    <property type="evidence" value="ECO:0007669"/>
    <property type="project" value="UniProtKB-KW"/>
</dbReference>
<accession>A0A443RU32</accession>
<keyword evidence="4" id="KW-0540">Nuclease</keyword>
<evidence type="ECO:0000256" key="6">
    <source>
        <dbReference type="ARBA" id="ARBA00022801"/>
    </source>
</evidence>
<feature type="compositionally biased region" description="Low complexity" evidence="8">
    <location>
        <begin position="42"/>
        <end position="56"/>
    </location>
</feature>
<dbReference type="InterPro" id="IPR000477">
    <property type="entry name" value="RT_dom"/>
</dbReference>
<name>A0A443RU32_9ACAR</name>
<proteinExistence type="predicted"/>
<comment type="caution">
    <text evidence="10">The sequence shown here is derived from an EMBL/GenBank/DDBJ whole genome shotgun (WGS) entry which is preliminary data.</text>
</comment>
<dbReference type="Pfam" id="PF00078">
    <property type="entry name" value="RVT_1"/>
    <property type="match status" value="1"/>
</dbReference>
<gene>
    <name evidence="10" type="ORF">B4U80_01516</name>
</gene>
<dbReference type="PANTHER" id="PTHR24559:SF444">
    <property type="entry name" value="REVERSE TRANSCRIPTASE DOMAIN-CONTAINING PROTEIN"/>
    <property type="match status" value="1"/>
</dbReference>
<dbReference type="FunFam" id="3.10.10.10:FF:000007">
    <property type="entry name" value="Retrovirus-related Pol polyprotein from transposon 17.6-like Protein"/>
    <property type="match status" value="1"/>
</dbReference>
<dbReference type="Proteomes" id="UP000288716">
    <property type="component" value="Unassembled WGS sequence"/>
</dbReference>
<feature type="region of interest" description="Disordered" evidence="8">
    <location>
        <begin position="38"/>
        <end position="77"/>
    </location>
</feature>
<keyword evidence="1" id="KW-0645">Protease</keyword>
<evidence type="ECO:0000256" key="2">
    <source>
        <dbReference type="ARBA" id="ARBA00022679"/>
    </source>
</evidence>
<keyword evidence="2" id="KW-0808">Transferase</keyword>
<feature type="non-terminal residue" evidence="10">
    <location>
        <position position="282"/>
    </location>
</feature>
<dbReference type="AlphaFoldDB" id="A0A443RU32"/>
<dbReference type="Gene3D" id="3.10.10.10">
    <property type="entry name" value="HIV Type 1 Reverse Transcriptase, subunit A, domain 1"/>
    <property type="match status" value="1"/>
</dbReference>
<evidence type="ECO:0000256" key="7">
    <source>
        <dbReference type="ARBA" id="ARBA00022918"/>
    </source>
</evidence>
<dbReference type="OrthoDB" id="6508513at2759"/>
<dbReference type="GO" id="GO:0008233">
    <property type="term" value="F:peptidase activity"/>
    <property type="evidence" value="ECO:0007669"/>
    <property type="project" value="UniProtKB-KW"/>
</dbReference>
<reference evidence="10 11" key="1">
    <citation type="journal article" date="2018" name="Gigascience">
        <title>Genomes of trombidid mites reveal novel predicted allergens and laterally-transferred genes associated with secondary metabolism.</title>
        <authorList>
            <person name="Dong X."/>
            <person name="Chaisiri K."/>
            <person name="Xia D."/>
            <person name="Armstrong S.D."/>
            <person name="Fang Y."/>
            <person name="Donnelly M.J."/>
            <person name="Kadowaki T."/>
            <person name="McGarry J.W."/>
            <person name="Darby A.C."/>
            <person name="Makepeace B.L."/>
        </authorList>
    </citation>
    <scope>NUCLEOTIDE SEQUENCE [LARGE SCALE GENOMIC DNA]</scope>
    <source>
        <strain evidence="10">UoL-UT</strain>
    </source>
</reference>
<dbReference type="PANTHER" id="PTHR24559">
    <property type="entry name" value="TRANSPOSON TY3-I GAG-POL POLYPROTEIN"/>
    <property type="match status" value="1"/>
</dbReference>
<evidence type="ECO:0000256" key="1">
    <source>
        <dbReference type="ARBA" id="ARBA00022670"/>
    </source>
</evidence>
<keyword evidence="6" id="KW-0378">Hydrolase</keyword>
<dbReference type="GO" id="GO:0003964">
    <property type="term" value="F:RNA-directed DNA polymerase activity"/>
    <property type="evidence" value="ECO:0007669"/>
    <property type="project" value="UniProtKB-KW"/>
</dbReference>
<dbReference type="STRING" id="299467.A0A443RU32"/>
<keyword evidence="11" id="KW-1185">Reference proteome</keyword>
<dbReference type="Gene3D" id="3.30.70.270">
    <property type="match status" value="1"/>
</dbReference>
<feature type="domain" description="Reverse transcriptase" evidence="9">
    <location>
        <begin position="174"/>
        <end position="275"/>
    </location>
</feature>
<keyword evidence="7" id="KW-0695">RNA-directed DNA polymerase</keyword>
<keyword evidence="3" id="KW-0548">Nucleotidyltransferase</keyword>
<evidence type="ECO:0000313" key="11">
    <source>
        <dbReference type="Proteomes" id="UP000288716"/>
    </source>
</evidence>
<protein>
    <submittedName>
        <fullName evidence="10">Retrovirus-related Pol polyprotein from transposon 17.6-like protein</fullName>
    </submittedName>
</protein>